<feature type="transmembrane region" description="Helical" evidence="2">
    <location>
        <begin position="50"/>
        <end position="68"/>
    </location>
</feature>
<evidence type="ECO:0000313" key="3">
    <source>
        <dbReference type="EMBL" id="KAF4342562.1"/>
    </source>
</evidence>
<evidence type="ECO:0000256" key="2">
    <source>
        <dbReference type="SAM" id="Phobius"/>
    </source>
</evidence>
<dbReference type="Proteomes" id="UP000730481">
    <property type="component" value="Unassembled WGS sequence"/>
</dbReference>
<keyword evidence="2" id="KW-0812">Transmembrane</keyword>
<organism evidence="3 4">
    <name type="scientific">Fusarium beomiforme</name>
    <dbReference type="NCBI Taxonomy" id="44412"/>
    <lineage>
        <taxon>Eukaryota</taxon>
        <taxon>Fungi</taxon>
        <taxon>Dikarya</taxon>
        <taxon>Ascomycota</taxon>
        <taxon>Pezizomycotina</taxon>
        <taxon>Sordariomycetes</taxon>
        <taxon>Hypocreomycetidae</taxon>
        <taxon>Hypocreales</taxon>
        <taxon>Nectriaceae</taxon>
        <taxon>Fusarium</taxon>
        <taxon>Fusarium burgessii species complex</taxon>
    </lineage>
</organism>
<keyword evidence="2" id="KW-1133">Transmembrane helix</keyword>
<evidence type="ECO:0000313" key="4">
    <source>
        <dbReference type="Proteomes" id="UP000730481"/>
    </source>
</evidence>
<keyword evidence="4" id="KW-1185">Reference proteome</keyword>
<sequence length="519" mass="58937">MFQARWKSPAELDHQLPGRRDRQDSVMSRLGGKNLFIFCSTRVWRGAPKLILQIVTIFFTSFLIFGVLPNRLSGGQLRNGYTGLFSWGRHEPEPESDLRIVVFGSPDVVGNVLDPKSKTWTEELCDQLNCSSYLSFVPKDQPNRGLISNDLYDNGVQHLLNITKHTHVKKKPALDYNYIAKQYPTPDKAPDLASQVKTFLAMPPPDQPPRETLWIFSFGTWEIWNMAAMPRTKSEEIITDMARVILDQAEILYERSLDPNSIAYSDFWTSATETQIRELTAPSALDNVDKRKFESFRIIAPMIFDVSLTPAWQARKAPPAPNSVVEHTRNAAELTKYWNQEVDFAVAEWNERSTKKPQKLAAQEKPSSKSRRAESVEPVEHSEDSAKKAYEDERIIQAPYPMRNGLVVDLGKAVLNAMTESEMQHAVVVDLRGRGTMPANDTMRFADVWTPCIKADVSDLTIDQDKLTAECQDASNHLFYDSFTISERAMRGTVGTVLQEIKDELFSPKKKQGWLYGGW</sequence>
<feature type="compositionally biased region" description="Basic and acidic residues" evidence="1">
    <location>
        <begin position="371"/>
        <end position="390"/>
    </location>
</feature>
<feature type="compositionally biased region" description="Basic and acidic residues" evidence="1">
    <location>
        <begin position="8"/>
        <end position="24"/>
    </location>
</feature>
<reference evidence="3" key="1">
    <citation type="journal article" date="2017" name="Mycologia">
        <title>Fusarium algeriense, sp. nov., a novel toxigenic crown rot pathogen of durum wheat from Algeria is nested in the Fusarium burgessii species complex.</title>
        <authorList>
            <person name="Laraba I."/>
            <person name="Keddad A."/>
            <person name="Boureghda H."/>
            <person name="Abdallah N."/>
            <person name="Vaughan M.M."/>
            <person name="Proctor R.H."/>
            <person name="Busman M."/>
            <person name="O'Donnell K."/>
        </authorList>
    </citation>
    <scope>NUCLEOTIDE SEQUENCE</scope>
    <source>
        <strain evidence="3">NRRL 25174</strain>
    </source>
</reference>
<protein>
    <submittedName>
        <fullName evidence="3">Uncharacterized protein</fullName>
    </submittedName>
</protein>
<comment type="caution">
    <text evidence="3">The sequence shown here is derived from an EMBL/GenBank/DDBJ whole genome shotgun (WGS) entry which is preliminary data.</text>
</comment>
<accession>A0A9P5ARK8</accession>
<feature type="region of interest" description="Disordered" evidence="1">
    <location>
        <begin position="1"/>
        <end position="25"/>
    </location>
</feature>
<feature type="region of interest" description="Disordered" evidence="1">
    <location>
        <begin position="353"/>
        <end position="390"/>
    </location>
</feature>
<dbReference type="OrthoDB" id="5278722at2759"/>
<reference evidence="3" key="2">
    <citation type="submission" date="2020-02" db="EMBL/GenBank/DDBJ databases">
        <title>Identification and distribution of gene clusters putatively required for synthesis of sphingolipid metabolism inhibitors in phylogenetically diverse species of the filamentous fungus Fusarium.</title>
        <authorList>
            <person name="Kim H.-S."/>
            <person name="Busman M."/>
            <person name="Brown D.W."/>
            <person name="Divon H."/>
            <person name="Uhlig S."/>
            <person name="Proctor R.H."/>
        </authorList>
    </citation>
    <scope>NUCLEOTIDE SEQUENCE</scope>
    <source>
        <strain evidence="3">NRRL 25174</strain>
    </source>
</reference>
<name>A0A9P5ARK8_9HYPO</name>
<proteinExistence type="predicted"/>
<evidence type="ECO:0000256" key="1">
    <source>
        <dbReference type="SAM" id="MobiDB-lite"/>
    </source>
</evidence>
<dbReference type="AlphaFoldDB" id="A0A9P5ARK8"/>
<keyword evidence="2" id="KW-0472">Membrane</keyword>
<gene>
    <name evidence="3" type="ORF">FBEOM_3480</name>
</gene>
<dbReference type="EMBL" id="PVQB02000134">
    <property type="protein sequence ID" value="KAF4342562.1"/>
    <property type="molecule type" value="Genomic_DNA"/>
</dbReference>